<dbReference type="GeneID" id="28827355"/>
<reference evidence="3 4" key="1">
    <citation type="submission" date="2015-10" db="EMBL/GenBank/DDBJ databases">
        <title>Full genome of DAOMC 229536 Phialocephala scopiformis, a fungal endophyte of spruce producing the potent anti-insectan compound rugulosin.</title>
        <authorList>
            <consortium name="DOE Joint Genome Institute"/>
            <person name="Walker A.K."/>
            <person name="Frasz S.L."/>
            <person name="Seifert K.A."/>
            <person name="Miller J.D."/>
            <person name="Mondo S.J."/>
            <person name="Labutti K."/>
            <person name="Lipzen A."/>
            <person name="Dockter R."/>
            <person name="Kennedy M."/>
            <person name="Grigoriev I.V."/>
            <person name="Spatafora J.W."/>
        </authorList>
    </citation>
    <scope>NUCLEOTIDE SEQUENCE [LARGE SCALE GENOMIC DNA]</scope>
    <source>
        <strain evidence="3 4">CBS 120377</strain>
    </source>
</reference>
<keyword evidence="4" id="KW-1185">Reference proteome</keyword>
<dbReference type="OrthoDB" id="2418081at2759"/>
<accession>A0A194X8K2</accession>
<dbReference type="AlphaFoldDB" id="A0A194X8K2"/>
<keyword evidence="3" id="KW-0378">Hydrolase</keyword>
<evidence type="ECO:0000259" key="2">
    <source>
        <dbReference type="Pfam" id="PF02230"/>
    </source>
</evidence>
<dbReference type="InterPro" id="IPR003140">
    <property type="entry name" value="PLipase/COase/thioEstase"/>
</dbReference>
<dbReference type="GO" id="GO:0052689">
    <property type="term" value="F:carboxylic ester hydrolase activity"/>
    <property type="evidence" value="ECO:0007669"/>
    <property type="project" value="TreeGrafter"/>
</dbReference>
<proteinExistence type="inferred from homology"/>
<dbReference type="KEGG" id="psco:LY89DRAFT_707686"/>
<dbReference type="GO" id="GO:0005737">
    <property type="term" value="C:cytoplasm"/>
    <property type="evidence" value="ECO:0007669"/>
    <property type="project" value="TreeGrafter"/>
</dbReference>
<dbReference type="Gene3D" id="3.40.50.1820">
    <property type="entry name" value="alpha/beta hydrolase"/>
    <property type="match status" value="1"/>
</dbReference>
<dbReference type="PANTHER" id="PTHR10655:SF64">
    <property type="entry name" value="PHOSPHOLIPASE_CARBOXYLESTERASE_THIOESTERASE DOMAIN-CONTAINING PROTEIN"/>
    <property type="match status" value="1"/>
</dbReference>
<dbReference type="RefSeq" id="XP_018070794.1">
    <property type="nucleotide sequence ID" value="XM_018217629.1"/>
</dbReference>
<sequence>MWQIVMTFEISLNSLRTSQGLSRDPKTPSYPAPLIIQPLLTRKQTLIILHGRGSTASKFSPPLLTTSSSSSGSTLQSSFPHAKVIFPTASLSRATIYKRSCTHQWFNNWHLEEYTKRQGMMVDGLRARENVVLWGLSQGCATALTALLTWDGPALGAVVGMCGYLPFGNVGERIGKGSKDQEPDPKKQAVTFLREELDMNVDAGETFLNIPVFLGHGAEDEKVSVNLGGEARRCLDLLGVEVEMIEYEGLGPWYSENMLRDIFQFLNTKLRSEKKS</sequence>
<dbReference type="InParanoid" id="A0A194X8K2"/>
<dbReference type="GO" id="GO:0008474">
    <property type="term" value="F:palmitoyl-(protein) hydrolase activity"/>
    <property type="evidence" value="ECO:0007669"/>
    <property type="project" value="TreeGrafter"/>
</dbReference>
<feature type="domain" description="Phospholipase/carboxylesterase/thioesterase" evidence="2">
    <location>
        <begin position="208"/>
        <end position="268"/>
    </location>
</feature>
<dbReference type="EMBL" id="KQ947416">
    <property type="protein sequence ID" value="KUJ16439.1"/>
    <property type="molecule type" value="Genomic_DNA"/>
</dbReference>
<organism evidence="3 4">
    <name type="scientific">Mollisia scopiformis</name>
    <name type="common">Conifer needle endophyte fungus</name>
    <name type="synonym">Phialocephala scopiformis</name>
    <dbReference type="NCBI Taxonomy" id="149040"/>
    <lineage>
        <taxon>Eukaryota</taxon>
        <taxon>Fungi</taxon>
        <taxon>Dikarya</taxon>
        <taxon>Ascomycota</taxon>
        <taxon>Pezizomycotina</taxon>
        <taxon>Leotiomycetes</taxon>
        <taxon>Helotiales</taxon>
        <taxon>Mollisiaceae</taxon>
        <taxon>Mollisia</taxon>
    </lineage>
</organism>
<dbReference type="SUPFAM" id="SSF53474">
    <property type="entry name" value="alpha/beta-Hydrolases"/>
    <property type="match status" value="1"/>
</dbReference>
<comment type="similarity">
    <text evidence="1">Belongs to the AB hydrolase superfamily. AB hydrolase 2 family.</text>
</comment>
<name>A0A194X8K2_MOLSC</name>
<dbReference type="InterPro" id="IPR050565">
    <property type="entry name" value="LYPA1-2/EST-like"/>
</dbReference>
<gene>
    <name evidence="3" type="ORF">LY89DRAFT_707686</name>
</gene>
<evidence type="ECO:0000313" key="4">
    <source>
        <dbReference type="Proteomes" id="UP000070700"/>
    </source>
</evidence>
<evidence type="ECO:0000313" key="3">
    <source>
        <dbReference type="EMBL" id="KUJ16439.1"/>
    </source>
</evidence>
<dbReference type="Proteomes" id="UP000070700">
    <property type="component" value="Unassembled WGS sequence"/>
</dbReference>
<evidence type="ECO:0000256" key="1">
    <source>
        <dbReference type="ARBA" id="ARBA00006499"/>
    </source>
</evidence>
<dbReference type="PANTHER" id="PTHR10655">
    <property type="entry name" value="LYSOPHOSPHOLIPASE-RELATED"/>
    <property type="match status" value="1"/>
</dbReference>
<feature type="domain" description="Phospholipase/carboxylesterase/thioesterase" evidence="2">
    <location>
        <begin position="34"/>
        <end position="166"/>
    </location>
</feature>
<dbReference type="InterPro" id="IPR029058">
    <property type="entry name" value="AB_hydrolase_fold"/>
</dbReference>
<dbReference type="Pfam" id="PF02230">
    <property type="entry name" value="Abhydrolase_2"/>
    <property type="match status" value="2"/>
</dbReference>
<protein>
    <submittedName>
        <fullName evidence="3">Alpha/beta-hydrolase</fullName>
    </submittedName>
</protein>